<dbReference type="Proteomes" id="UP000182427">
    <property type="component" value="Chromosome I"/>
</dbReference>
<protein>
    <submittedName>
        <fullName evidence="1">Uncharacterized protein</fullName>
    </submittedName>
</protein>
<gene>
    <name evidence="1" type="ORF">SAMN05444167_0167</name>
</gene>
<evidence type="ECO:0000313" key="1">
    <source>
        <dbReference type="EMBL" id="SDE69430.1"/>
    </source>
</evidence>
<accession>A0A1G7F0E9</accession>
<dbReference type="AlphaFoldDB" id="A0A1G7F0E9"/>
<evidence type="ECO:0000313" key="2">
    <source>
        <dbReference type="Proteomes" id="UP000182427"/>
    </source>
</evidence>
<name>A0A1G7F0E9_9BACT</name>
<organism evidence="1 2">
    <name type="scientific">Terriglobus roseus</name>
    <dbReference type="NCBI Taxonomy" id="392734"/>
    <lineage>
        <taxon>Bacteria</taxon>
        <taxon>Pseudomonadati</taxon>
        <taxon>Acidobacteriota</taxon>
        <taxon>Terriglobia</taxon>
        <taxon>Terriglobales</taxon>
        <taxon>Acidobacteriaceae</taxon>
        <taxon>Terriglobus</taxon>
    </lineage>
</organism>
<dbReference type="RefSeq" id="WP_083343481.1">
    <property type="nucleotide sequence ID" value="NZ_LT629690.1"/>
</dbReference>
<sequence>MVVDGVVVVVDVEELAPVRPVRPLPRVWVELPDGVVCVVPLTDAPEGGVIGAGDIPGVGDRLGVGDLPGAVEGVDGDGVGATPPGAGCSGKVPGAVGNAGAPGFGGLFTLGGPTGATG</sequence>
<reference evidence="1 2" key="1">
    <citation type="submission" date="2016-10" db="EMBL/GenBank/DDBJ databases">
        <authorList>
            <person name="de Groot N.N."/>
        </authorList>
    </citation>
    <scope>NUCLEOTIDE SEQUENCE [LARGE SCALE GENOMIC DNA]</scope>
    <source>
        <strain evidence="1 2">GAS232</strain>
    </source>
</reference>
<dbReference type="EMBL" id="LT629690">
    <property type="protein sequence ID" value="SDE69430.1"/>
    <property type="molecule type" value="Genomic_DNA"/>
</dbReference>
<proteinExistence type="predicted"/>
<keyword evidence="2" id="KW-1185">Reference proteome</keyword>